<dbReference type="EMBL" id="JANPWB010000011">
    <property type="protein sequence ID" value="KAJ1124816.1"/>
    <property type="molecule type" value="Genomic_DNA"/>
</dbReference>
<organism evidence="1 2">
    <name type="scientific">Pleurodeles waltl</name>
    <name type="common">Iberian ribbed newt</name>
    <dbReference type="NCBI Taxonomy" id="8319"/>
    <lineage>
        <taxon>Eukaryota</taxon>
        <taxon>Metazoa</taxon>
        <taxon>Chordata</taxon>
        <taxon>Craniata</taxon>
        <taxon>Vertebrata</taxon>
        <taxon>Euteleostomi</taxon>
        <taxon>Amphibia</taxon>
        <taxon>Batrachia</taxon>
        <taxon>Caudata</taxon>
        <taxon>Salamandroidea</taxon>
        <taxon>Salamandridae</taxon>
        <taxon>Pleurodelinae</taxon>
        <taxon>Pleurodeles</taxon>
    </lineage>
</organism>
<name>A0AAV7P9E6_PLEWA</name>
<dbReference type="AlphaFoldDB" id="A0AAV7P9E6"/>
<dbReference type="Proteomes" id="UP001066276">
    <property type="component" value="Chromosome 7"/>
</dbReference>
<evidence type="ECO:0000313" key="2">
    <source>
        <dbReference type="Proteomes" id="UP001066276"/>
    </source>
</evidence>
<accession>A0AAV7P9E6</accession>
<reference evidence="1" key="1">
    <citation type="journal article" date="2022" name="bioRxiv">
        <title>Sequencing and chromosome-scale assembly of the giantPleurodeles waltlgenome.</title>
        <authorList>
            <person name="Brown T."/>
            <person name="Elewa A."/>
            <person name="Iarovenko S."/>
            <person name="Subramanian E."/>
            <person name="Araus A.J."/>
            <person name="Petzold A."/>
            <person name="Susuki M."/>
            <person name="Suzuki K.-i.T."/>
            <person name="Hayashi T."/>
            <person name="Toyoda A."/>
            <person name="Oliveira C."/>
            <person name="Osipova E."/>
            <person name="Leigh N.D."/>
            <person name="Simon A."/>
            <person name="Yun M.H."/>
        </authorList>
    </citation>
    <scope>NUCLEOTIDE SEQUENCE</scope>
    <source>
        <strain evidence="1">20211129_DDA</strain>
        <tissue evidence="1">Liver</tissue>
    </source>
</reference>
<protein>
    <submittedName>
        <fullName evidence="1">Uncharacterized protein</fullName>
    </submittedName>
</protein>
<keyword evidence="2" id="KW-1185">Reference proteome</keyword>
<proteinExistence type="predicted"/>
<comment type="caution">
    <text evidence="1">The sequence shown here is derived from an EMBL/GenBank/DDBJ whole genome shotgun (WGS) entry which is preliminary data.</text>
</comment>
<evidence type="ECO:0000313" key="1">
    <source>
        <dbReference type="EMBL" id="KAJ1124816.1"/>
    </source>
</evidence>
<sequence length="66" mass="7342">MNRGSPRPARRRVNLQCSREAGCLEDMVPPRADEQSKSESRARTHQFTVQLGAWMPGGCSPTQADE</sequence>
<gene>
    <name evidence="1" type="ORF">NDU88_003265</name>
</gene>